<sequence>MSAGDLAVVIISGALLLLVLMLALPLIKLSRLIDETTRTVQIFNAEFEPMLGEAKTTLSEANKQLKRIDNITADVEQVTENINSLVAVFTSSVGAPITKLVGVLQGFTSILGKRRK</sequence>
<dbReference type="EMBL" id="CAEZTO010000004">
    <property type="protein sequence ID" value="CAB4568225.1"/>
    <property type="molecule type" value="Genomic_DNA"/>
</dbReference>
<dbReference type="EMBL" id="CAEZST010000001">
    <property type="protein sequence ID" value="CAB4539525.1"/>
    <property type="molecule type" value="Genomic_DNA"/>
</dbReference>
<evidence type="ECO:0000313" key="3">
    <source>
        <dbReference type="EMBL" id="CAB4568225.1"/>
    </source>
</evidence>
<dbReference type="Pfam" id="PF06103">
    <property type="entry name" value="DUF948"/>
    <property type="match status" value="1"/>
</dbReference>
<reference evidence="2" key="1">
    <citation type="submission" date="2020-05" db="EMBL/GenBank/DDBJ databases">
        <authorList>
            <person name="Chiriac C."/>
            <person name="Salcher M."/>
            <person name="Ghai R."/>
            <person name="Kavagutti S V."/>
        </authorList>
    </citation>
    <scope>NUCLEOTIDE SEQUENCE</scope>
</reference>
<keyword evidence="1" id="KW-1133">Transmembrane helix</keyword>
<protein>
    <submittedName>
        <fullName evidence="2">Unannotated protein</fullName>
    </submittedName>
</protein>
<dbReference type="AlphaFoldDB" id="A0A6J6BLD6"/>
<keyword evidence="1" id="KW-0472">Membrane</keyword>
<name>A0A6J6BLD6_9ZZZZ</name>
<dbReference type="InterPro" id="IPR009293">
    <property type="entry name" value="UPF0478"/>
</dbReference>
<accession>A0A6J6BLD6</accession>
<evidence type="ECO:0000256" key="1">
    <source>
        <dbReference type="SAM" id="Phobius"/>
    </source>
</evidence>
<keyword evidence="1" id="KW-0812">Transmembrane</keyword>
<feature type="transmembrane region" description="Helical" evidence="1">
    <location>
        <begin position="6"/>
        <end position="27"/>
    </location>
</feature>
<gene>
    <name evidence="2" type="ORF">UFOPK1503_00145</name>
    <name evidence="3" type="ORF">UFOPK1693_00498</name>
</gene>
<organism evidence="2">
    <name type="scientific">freshwater metagenome</name>
    <dbReference type="NCBI Taxonomy" id="449393"/>
    <lineage>
        <taxon>unclassified sequences</taxon>
        <taxon>metagenomes</taxon>
        <taxon>ecological metagenomes</taxon>
    </lineage>
</organism>
<evidence type="ECO:0000313" key="2">
    <source>
        <dbReference type="EMBL" id="CAB4539525.1"/>
    </source>
</evidence>
<proteinExistence type="predicted"/>